<comment type="caution">
    <text evidence="4">The sequence shown here is derived from an EMBL/GenBank/DDBJ whole genome shotgun (WGS) entry which is preliminary data.</text>
</comment>
<name>A0ABU2KV86_9ACTN</name>
<sequence length="529" mass="52071">MRKAATGAPARAAWTAAALALVLAGSWPAAGPTSAEPADLAASTGGSAEPPPERVHQQAPVLGISKSVSPNPMIAGDEATYTVTVTNSGDEAAEDVTVTDTLDGDLDFASSPDCTASGQVVTCGGDGTTIAPGGSATYQITVRVDPGVSDGTNITNPAEAAASNAQGARTQNIAQTQTLTDVEITKTGDPATVNPDGTITYTIVVTNNGPSDAVEVFVQDPTNGNLTTIESLPGRCPPSGLAISCDLGTLAPGDAVELEVTVSVNPGVAPGTEIVNCATVYTGSRESDTGNNDSCATTVVGPIGDAEADLAVAETGPATVQPDGTITYAVSVTNNGPDTAESAVLEDALDIDHTAVETLPQQCAAVGSSVRCSLGDLEAGETVELTVVLRVDADDEPGTLINNCAEAHTPTAESTTGNNAACVQTEIEGGTPSPSPSPLPSPTDGPSPSPSPTDDPAPTPGPTDSPAPGPTDEPTEGPDGYGYDGAGPGGAALPVTGAGAAALCAAGLLAAASGLVLRLTGGCRLRTSV</sequence>
<evidence type="ECO:0000313" key="5">
    <source>
        <dbReference type="Proteomes" id="UP001183226"/>
    </source>
</evidence>
<evidence type="ECO:0000256" key="2">
    <source>
        <dbReference type="SAM" id="SignalP"/>
    </source>
</evidence>
<dbReference type="RefSeq" id="WP_311545700.1">
    <property type="nucleotide sequence ID" value="NZ_JAVREK010000013.1"/>
</dbReference>
<accession>A0ABU2KV86</accession>
<dbReference type="Pfam" id="PF01345">
    <property type="entry name" value="DUF11"/>
    <property type="match status" value="3"/>
</dbReference>
<dbReference type="InterPro" id="IPR047589">
    <property type="entry name" value="DUF11_rpt"/>
</dbReference>
<evidence type="ECO:0000259" key="3">
    <source>
        <dbReference type="Pfam" id="PF01345"/>
    </source>
</evidence>
<evidence type="ECO:0000313" key="4">
    <source>
        <dbReference type="EMBL" id="MDT0303211.1"/>
    </source>
</evidence>
<feature type="domain" description="DUF11" evidence="3">
    <location>
        <begin position="62"/>
        <end position="176"/>
    </location>
</feature>
<gene>
    <name evidence="4" type="ORF">RM446_13905</name>
</gene>
<dbReference type="InterPro" id="IPR013783">
    <property type="entry name" value="Ig-like_fold"/>
</dbReference>
<feature type="chain" id="PRO_5046628924" evidence="2">
    <location>
        <begin position="30"/>
        <end position="529"/>
    </location>
</feature>
<reference evidence="5" key="1">
    <citation type="submission" date="2023-07" db="EMBL/GenBank/DDBJ databases">
        <title>30 novel species of actinomycetes from the DSMZ collection.</title>
        <authorList>
            <person name="Nouioui I."/>
        </authorList>
    </citation>
    <scope>NUCLEOTIDE SEQUENCE [LARGE SCALE GENOMIC DNA]</scope>
    <source>
        <strain evidence="5">DSM 45055</strain>
    </source>
</reference>
<protein>
    <submittedName>
        <fullName evidence="4">CARDB domain-containing protein</fullName>
    </submittedName>
</protein>
<dbReference type="PANTHER" id="PTHR34819:SF3">
    <property type="entry name" value="CELL SURFACE PROTEIN"/>
    <property type="match status" value="1"/>
</dbReference>
<organism evidence="4 5">
    <name type="scientific">Streptomonospora wellingtoniae</name>
    <dbReference type="NCBI Taxonomy" id="3075544"/>
    <lineage>
        <taxon>Bacteria</taxon>
        <taxon>Bacillati</taxon>
        <taxon>Actinomycetota</taxon>
        <taxon>Actinomycetes</taxon>
        <taxon>Streptosporangiales</taxon>
        <taxon>Nocardiopsidaceae</taxon>
        <taxon>Streptomonospora</taxon>
    </lineage>
</organism>
<dbReference type="EMBL" id="JAVREK010000013">
    <property type="protein sequence ID" value="MDT0303211.1"/>
    <property type="molecule type" value="Genomic_DNA"/>
</dbReference>
<dbReference type="Proteomes" id="UP001183226">
    <property type="component" value="Unassembled WGS sequence"/>
</dbReference>
<dbReference type="InterPro" id="IPR051172">
    <property type="entry name" value="Chlamydia_OmcB"/>
</dbReference>
<dbReference type="Gene3D" id="2.60.40.10">
    <property type="entry name" value="Immunoglobulins"/>
    <property type="match status" value="3"/>
</dbReference>
<dbReference type="PANTHER" id="PTHR34819">
    <property type="entry name" value="LARGE CYSTEINE-RICH PERIPLASMIC PROTEIN OMCB"/>
    <property type="match status" value="1"/>
</dbReference>
<feature type="region of interest" description="Disordered" evidence="1">
    <location>
        <begin position="30"/>
        <end position="56"/>
    </location>
</feature>
<dbReference type="InterPro" id="IPR001434">
    <property type="entry name" value="OmcB-like_DUF11"/>
</dbReference>
<evidence type="ECO:0000256" key="1">
    <source>
        <dbReference type="SAM" id="MobiDB-lite"/>
    </source>
</evidence>
<feature type="compositionally biased region" description="Pro residues" evidence="1">
    <location>
        <begin position="433"/>
        <end position="471"/>
    </location>
</feature>
<feature type="domain" description="DUF11" evidence="3">
    <location>
        <begin position="309"/>
        <end position="423"/>
    </location>
</feature>
<keyword evidence="5" id="KW-1185">Reference proteome</keyword>
<feature type="domain" description="DUF11" evidence="3">
    <location>
        <begin position="181"/>
        <end position="297"/>
    </location>
</feature>
<proteinExistence type="predicted"/>
<keyword evidence="2" id="KW-0732">Signal</keyword>
<dbReference type="NCBIfam" id="TIGR01451">
    <property type="entry name" value="B_ant_repeat"/>
    <property type="match status" value="3"/>
</dbReference>
<feature type="region of interest" description="Disordered" evidence="1">
    <location>
        <begin position="425"/>
        <end position="485"/>
    </location>
</feature>
<feature type="signal peptide" evidence="2">
    <location>
        <begin position="1"/>
        <end position="29"/>
    </location>
</feature>